<dbReference type="CDD" id="cd06558">
    <property type="entry name" value="crotonase-like"/>
    <property type="match status" value="1"/>
</dbReference>
<proteinExistence type="inferred from homology"/>
<dbReference type="InterPro" id="IPR051683">
    <property type="entry name" value="Enoyl-CoA_Hydratase/Isomerase"/>
</dbReference>
<sequence length="249" mass="26264">MTELVHYETGDDGVATITLDSPHNRNALSRQLVGELFDRLDRAAADDAARVVVLRSADRVFCSGADLSEAATGSMEEGARAIVDLQRRILAHPLPVVTRLAGPVRAGGLGIVAASDVVICSEEVTFAFTESRLALAPAVISLTVLPRLTSRAAYDTFLTGRTFAAAEAAAMGLVTRSVPDAHLDETVSAVCAELGKAHPQGLRETKALLARPILANVEAGAEDMIALSARLFGSDEAREAMLAFLSRKT</sequence>
<evidence type="ECO:0000256" key="1">
    <source>
        <dbReference type="ARBA" id="ARBA00005254"/>
    </source>
</evidence>
<keyword evidence="3" id="KW-1185">Reference proteome</keyword>
<comment type="similarity">
    <text evidence="1">Belongs to the enoyl-CoA hydratase/isomerase family.</text>
</comment>
<dbReference type="Pfam" id="PF00378">
    <property type="entry name" value="ECH_1"/>
    <property type="match status" value="1"/>
</dbReference>
<dbReference type="NCBIfam" id="NF005879">
    <property type="entry name" value="PRK07827.1"/>
    <property type="match status" value="1"/>
</dbReference>
<dbReference type="Proteomes" id="UP000279994">
    <property type="component" value="Unassembled WGS sequence"/>
</dbReference>
<organism evidence="2 3">
    <name type="scientific">Nocardioides pocheonensis</name>
    <dbReference type="NCBI Taxonomy" id="661485"/>
    <lineage>
        <taxon>Bacteria</taxon>
        <taxon>Bacillati</taxon>
        <taxon>Actinomycetota</taxon>
        <taxon>Actinomycetes</taxon>
        <taxon>Propionibacteriales</taxon>
        <taxon>Nocardioidaceae</taxon>
        <taxon>Nocardioides</taxon>
    </lineage>
</organism>
<dbReference type="SUPFAM" id="SSF52096">
    <property type="entry name" value="ClpP/crotonase"/>
    <property type="match status" value="1"/>
</dbReference>
<reference evidence="2 3" key="1">
    <citation type="submission" date="2018-11" db="EMBL/GenBank/DDBJ databases">
        <authorList>
            <person name="Li F."/>
        </authorList>
    </citation>
    <scope>NUCLEOTIDE SEQUENCE [LARGE SCALE GENOMIC DNA]</scope>
    <source>
        <strain evidence="2 3">Gsoil 818</strain>
    </source>
</reference>
<dbReference type="InterPro" id="IPR001753">
    <property type="entry name" value="Enoyl-CoA_hydra/iso"/>
</dbReference>
<dbReference type="Gene3D" id="3.90.226.10">
    <property type="entry name" value="2-enoyl-CoA Hydratase, Chain A, domain 1"/>
    <property type="match status" value="1"/>
</dbReference>
<dbReference type="InterPro" id="IPR029045">
    <property type="entry name" value="ClpP/crotonase-like_dom_sf"/>
</dbReference>
<dbReference type="InterPro" id="IPR014748">
    <property type="entry name" value="Enoyl-CoA_hydra_C"/>
</dbReference>
<name>A0A3N0GK25_9ACTN</name>
<gene>
    <name evidence="2" type="ORF">EFL26_19525</name>
</gene>
<dbReference type="OrthoDB" id="370015at2"/>
<dbReference type="PANTHER" id="PTHR42964:SF1">
    <property type="entry name" value="POLYKETIDE BIOSYNTHESIS ENOYL-COA HYDRATASE PKSH-RELATED"/>
    <property type="match status" value="1"/>
</dbReference>
<protein>
    <submittedName>
        <fullName evidence="2">Enoyl-CoA hydratase family protein</fullName>
    </submittedName>
</protein>
<dbReference type="PANTHER" id="PTHR42964">
    <property type="entry name" value="ENOYL-COA HYDRATASE"/>
    <property type="match status" value="1"/>
</dbReference>
<dbReference type="GO" id="GO:0003824">
    <property type="term" value="F:catalytic activity"/>
    <property type="evidence" value="ECO:0007669"/>
    <property type="project" value="UniProtKB-ARBA"/>
</dbReference>
<comment type="caution">
    <text evidence="2">The sequence shown here is derived from an EMBL/GenBank/DDBJ whole genome shotgun (WGS) entry which is preliminary data.</text>
</comment>
<dbReference type="AlphaFoldDB" id="A0A3N0GK25"/>
<dbReference type="EMBL" id="RJSF01000044">
    <property type="protein sequence ID" value="RNM12771.1"/>
    <property type="molecule type" value="Genomic_DNA"/>
</dbReference>
<dbReference type="Gene3D" id="1.10.12.10">
    <property type="entry name" value="Lyase 2-enoyl-coa Hydratase, Chain A, domain 2"/>
    <property type="match status" value="1"/>
</dbReference>
<dbReference type="RefSeq" id="WP_123224534.1">
    <property type="nucleotide sequence ID" value="NZ_RJSF01000044.1"/>
</dbReference>
<accession>A0A3N0GK25</accession>
<evidence type="ECO:0000313" key="3">
    <source>
        <dbReference type="Proteomes" id="UP000279994"/>
    </source>
</evidence>
<evidence type="ECO:0000313" key="2">
    <source>
        <dbReference type="EMBL" id="RNM12771.1"/>
    </source>
</evidence>